<feature type="transmembrane region" description="Helical" evidence="1">
    <location>
        <begin position="22"/>
        <end position="44"/>
    </location>
</feature>
<dbReference type="OrthoDB" id="5313079at2759"/>
<reference evidence="3" key="1">
    <citation type="journal article" date="2015" name="Genome Announc.">
        <title>Draft genome sequence of the fungus Penicillium brasilianum MG11.</title>
        <authorList>
            <person name="Horn F."/>
            <person name="Linde J."/>
            <person name="Mattern D.J."/>
            <person name="Walther G."/>
            <person name="Guthke R."/>
            <person name="Brakhage A.A."/>
            <person name="Valiante V."/>
        </authorList>
    </citation>
    <scope>NUCLEOTIDE SEQUENCE [LARGE SCALE GENOMIC DNA]</scope>
    <source>
        <strain evidence="3">MG11</strain>
    </source>
</reference>
<keyword evidence="1" id="KW-1133">Transmembrane helix</keyword>
<feature type="transmembrane region" description="Helical" evidence="1">
    <location>
        <begin position="87"/>
        <end position="105"/>
    </location>
</feature>
<sequence>MGSELGITADSKAALDLSPVSIWWVVWGCVWTAAVAAGMAYLIIHRDMPTLRIRGLGLSLSSIVLLHLYWWVCQFGNMVGALLPGDAQYWIMGTYLPCGIALFHASNTRFLHVAKLQRKYAQHGYRLVDAVPDAKPKTGLINRFRRLDYTTKILITVGIGMFVQVFLTIFNYLISRKFHSSWGIPGTEVHGSAMAQKAAQGSGWEWWPGVFWQFFWSWVLAPIILWKSRNIHDTQGWRLQTIGCALGSLHATPMWLIALYVPGMAPVNKYFIPPQWICLSIWIIEIFTVFLPCWEVMRHQSLRQETLDSIARWEVKVKSNNSEDKSLNSETTMVESMMSGWKSTNASIKTTGSRDSILTMSALEHVLERNPTPLQEFSALREFSGENIAFLTSLAEWKNSLPTVLKDPTAPRDGSSKDLLREHFNRALHIYADFISVRHAEFPLNISSSDLKKLEDIFERPARLLYGEEREADPVSPFDKFTFEPASPTVSASSEKGITNCIRNRVHYWGEIPEQFDATVFQDAEASIKYLVLTNTWPKFIKDRRTSIDSFETLKAKAEVV</sequence>
<name>A0A0F7U110_PENBI</name>
<feature type="transmembrane region" description="Helical" evidence="1">
    <location>
        <begin position="56"/>
        <end position="72"/>
    </location>
</feature>
<dbReference type="InterPro" id="IPR036305">
    <property type="entry name" value="RGS_sf"/>
</dbReference>
<dbReference type="Proteomes" id="UP000042958">
    <property type="component" value="Unassembled WGS sequence"/>
</dbReference>
<keyword evidence="1" id="KW-0472">Membrane</keyword>
<keyword evidence="3" id="KW-1185">Reference proteome</keyword>
<keyword evidence="1" id="KW-0812">Transmembrane</keyword>
<protein>
    <recommendedName>
        <fullName evidence="4">RGS domain-containing protein</fullName>
    </recommendedName>
</protein>
<dbReference type="AlphaFoldDB" id="A0A0F7U110"/>
<dbReference type="SUPFAM" id="SSF48097">
    <property type="entry name" value="Regulator of G-protein signaling, RGS"/>
    <property type="match status" value="1"/>
</dbReference>
<dbReference type="Gene3D" id="1.10.167.10">
    <property type="entry name" value="Regulator of G-protein Signalling 4, domain 2"/>
    <property type="match status" value="1"/>
</dbReference>
<evidence type="ECO:0000313" key="2">
    <source>
        <dbReference type="EMBL" id="CEJ61335.1"/>
    </source>
</evidence>
<feature type="transmembrane region" description="Helical" evidence="1">
    <location>
        <begin position="273"/>
        <end position="294"/>
    </location>
</feature>
<dbReference type="EMBL" id="CDHK01000010">
    <property type="protein sequence ID" value="CEJ61335.1"/>
    <property type="molecule type" value="Genomic_DNA"/>
</dbReference>
<dbReference type="InterPro" id="IPR044926">
    <property type="entry name" value="RGS_subdomain_2"/>
</dbReference>
<feature type="transmembrane region" description="Helical" evidence="1">
    <location>
        <begin position="153"/>
        <end position="174"/>
    </location>
</feature>
<dbReference type="STRING" id="104259.A0A0F7U110"/>
<feature type="transmembrane region" description="Helical" evidence="1">
    <location>
        <begin position="239"/>
        <end position="261"/>
    </location>
</feature>
<proteinExistence type="predicted"/>
<feature type="transmembrane region" description="Helical" evidence="1">
    <location>
        <begin position="210"/>
        <end position="227"/>
    </location>
</feature>
<evidence type="ECO:0000313" key="3">
    <source>
        <dbReference type="Proteomes" id="UP000042958"/>
    </source>
</evidence>
<evidence type="ECO:0008006" key="4">
    <source>
        <dbReference type="Google" id="ProtNLM"/>
    </source>
</evidence>
<gene>
    <name evidence="2" type="ORF">PMG11_09870</name>
</gene>
<organism evidence="2 3">
    <name type="scientific">Penicillium brasilianum</name>
    <dbReference type="NCBI Taxonomy" id="104259"/>
    <lineage>
        <taxon>Eukaryota</taxon>
        <taxon>Fungi</taxon>
        <taxon>Dikarya</taxon>
        <taxon>Ascomycota</taxon>
        <taxon>Pezizomycotina</taxon>
        <taxon>Eurotiomycetes</taxon>
        <taxon>Eurotiomycetidae</taxon>
        <taxon>Eurotiales</taxon>
        <taxon>Aspergillaceae</taxon>
        <taxon>Penicillium</taxon>
    </lineage>
</organism>
<accession>A0A0F7U110</accession>
<evidence type="ECO:0000256" key="1">
    <source>
        <dbReference type="SAM" id="Phobius"/>
    </source>
</evidence>